<reference evidence="2 3" key="1">
    <citation type="submission" date="2017-08" db="EMBL/GenBank/DDBJ databases">
        <title>Multipartite genome sequences of Sinorhizobium species nodulating soybeans.</title>
        <authorList>
            <person name="Tian C.F."/>
        </authorList>
    </citation>
    <scope>NUCLEOTIDE SEQUENCE [LARGE SCALE GENOMIC DNA]</scope>
    <source>
        <strain evidence="2 3">CCBAU 05684</strain>
    </source>
</reference>
<keyword evidence="1" id="KW-0732">Signal</keyword>
<organism evidence="2 3">
    <name type="scientific">Sinorhizobium sojae CCBAU 05684</name>
    <dbReference type="NCBI Taxonomy" id="716928"/>
    <lineage>
        <taxon>Bacteria</taxon>
        <taxon>Pseudomonadati</taxon>
        <taxon>Pseudomonadota</taxon>
        <taxon>Alphaproteobacteria</taxon>
        <taxon>Hyphomicrobiales</taxon>
        <taxon>Rhizobiaceae</taxon>
        <taxon>Sinorhizobium/Ensifer group</taxon>
        <taxon>Sinorhizobium</taxon>
    </lineage>
</organism>
<evidence type="ECO:0000313" key="3">
    <source>
        <dbReference type="Proteomes" id="UP000217211"/>
    </source>
</evidence>
<dbReference type="AlphaFoldDB" id="A0A249P8X7"/>
<dbReference type="EMBL" id="CP023067">
    <property type="protein sequence ID" value="ASY62316.1"/>
    <property type="molecule type" value="Genomic_DNA"/>
</dbReference>
<evidence type="ECO:0008006" key="4">
    <source>
        <dbReference type="Google" id="ProtNLM"/>
    </source>
</evidence>
<feature type="signal peptide" evidence="1">
    <location>
        <begin position="1"/>
        <end position="25"/>
    </location>
</feature>
<sequence length="75" mass="8208">MILSTRFVLSFIALGAFPSSLSVKAVYHAPDRVENRIASRVPAAFFVCRRVTGAAFPSFALVHRRRSAYLAAHAS</sequence>
<dbReference type="KEGG" id="esj:SJ05684_c08530"/>
<keyword evidence="3" id="KW-1185">Reference proteome</keyword>
<dbReference type="Proteomes" id="UP000217211">
    <property type="component" value="Chromosome"/>
</dbReference>
<protein>
    <recommendedName>
        <fullName evidence="4">Secreted protein</fullName>
    </recommendedName>
</protein>
<accession>A0A249P8X7</accession>
<feature type="chain" id="PRO_5012851893" description="Secreted protein" evidence="1">
    <location>
        <begin position="26"/>
        <end position="75"/>
    </location>
</feature>
<proteinExistence type="predicted"/>
<evidence type="ECO:0000313" key="2">
    <source>
        <dbReference type="EMBL" id="ASY62316.1"/>
    </source>
</evidence>
<evidence type="ECO:0000256" key="1">
    <source>
        <dbReference type="SAM" id="SignalP"/>
    </source>
</evidence>
<name>A0A249P8X7_9HYPH</name>
<gene>
    <name evidence="2" type="ORF">SJ05684_c08530</name>
</gene>